<reference evidence="3" key="1">
    <citation type="submission" date="2017-03" db="EMBL/GenBank/DDBJ databases">
        <title>Phytopthora megakarya and P. palmivora, two closely related causual agents of cacao black pod achieved similar genome size and gene model numbers by different mechanisms.</title>
        <authorList>
            <person name="Ali S."/>
            <person name="Shao J."/>
            <person name="Larry D.J."/>
            <person name="Kronmiller B."/>
            <person name="Shen D."/>
            <person name="Strem M.D."/>
            <person name="Melnick R.L."/>
            <person name="Guiltinan M.J."/>
            <person name="Tyler B.M."/>
            <person name="Meinhardt L.W."/>
            <person name="Bailey B.A."/>
        </authorList>
    </citation>
    <scope>NUCLEOTIDE SEQUENCE [LARGE SCALE GENOMIC DNA]</scope>
    <source>
        <strain evidence="3">zdho120</strain>
    </source>
</reference>
<dbReference type="EMBL" id="NBNE01016946">
    <property type="protein sequence ID" value="OWY92960.1"/>
    <property type="molecule type" value="Genomic_DNA"/>
</dbReference>
<evidence type="ECO:0000313" key="3">
    <source>
        <dbReference type="Proteomes" id="UP000198211"/>
    </source>
</evidence>
<protein>
    <submittedName>
        <fullName evidence="2">Uncharacterized protein</fullName>
    </submittedName>
</protein>
<dbReference type="AlphaFoldDB" id="A0A225UJ53"/>
<evidence type="ECO:0000256" key="1">
    <source>
        <dbReference type="SAM" id="MobiDB-lite"/>
    </source>
</evidence>
<proteinExistence type="predicted"/>
<gene>
    <name evidence="2" type="ORF">PHMEG_00037807</name>
</gene>
<evidence type="ECO:0000313" key="2">
    <source>
        <dbReference type="EMBL" id="OWY92960.1"/>
    </source>
</evidence>
<feature type="compositionally biased region" description="Basic and acidic residues" evidence="1">
    <location>
        <begin position="106"/>
        <end position="126"/>
    </location>
</feature>
<accession>A0A225UJ53</accession>
<keyword evidence="3" id="KW-1185">Reference proteome</keyword>
<name>A0A225UJ53_9STRA</name>
<feature type="region of interest" description="Disordered" evidence="1">
    <location>
        <begin position="99"/>
        <end position="126"/>
    </location>
</feature>
<comment type="caution">
    <text evidence="2">The sequence shown here is derived from an EMBL/GenBank/DDBJ whole genome shotgun (WGS) entry which is preliminary data.</text>
</comment>
<sequence length="126" mass="14414">MPAKRVGGRRVSVPQSSVNDEEALTQYYIRHGYQSKQGNTRLVRASQLKRLLRESDNELCFFVNPTDEPTTAEQAWENLKTSPANPLLSKFRDKVFRSHLPAVPPTRKEGLDTKIEGTDDDHIHRK</sequence>
<dbReference type="Proteomes" id="UP000198211">
    <property type="component" value="Unassembled WGS sequence"/>
</dbReference>
<organism evidence="2 3">
    <name type="scientific">Phytophthora megakarya</name>
    <dbReference type="NCBI Taxonomy" id="4795"/>
    <lineage>
        <taxon>Eukaryota</taxon>
        <taxon>Sar</taxon>
        <taxon>Stramenopiles</taxon>
        <taxon>Oomycota</taxon>
        <taxon>Peronosporomycetes</taxon>
        <taxon>Peronosporales</taxon>
        <taxon>Peronosporaceae</taxon>
        <taxon>Phytophthora</taxon>
    </lineage>
</organism>